<evidence type="ECO:0000256" key="1">
    <source>
        <dbReference type="SAM" id="MobiDB-lite"/>
    </source>
</evidence>
<dbReference type="InParanoid" id="E4ZYR7"/>
<sequence length="526" mass="57611">MAPNATSSHISSLGSIQALACRVYSHALHQCSTALLSHSFLNSSTRANSHQRQLPHDKSGNPAILSTLPPHSIPHLRLEFHAVRTCFVCGRPPALAFLYQCTQDCDPETLHDCLLRADPDPIEPAKSNVRLRLEQVEMSESVILAAEGGHYTTTHLDKLINLKQELQQTISDKIQRGQCNDAGSKLTSIAESFTSKFPPNHDGAYNSTPAKNALPQRCFFRACHACRPYYRERVFISFEAVLAGDFAPMTRASIDRLPTKPANIMRTIGTTVPSFPSLMTLGTVPSTVPTSSSFPYSTEAPTSTSCSSSEMTFQTTQSDVDEIHAQRHPRRRFYSMGRRTSGDIARDLSRLPSFFSPEALKTAVQSIFRPGRDSSSSGSNVTLPLPRTGTARDLDGPPAVVDFDIGALRRVRRQKERNQIKNGTYLGGFEVVDDDHSDAHSHVLALRAASHDDTSDDYSVYSFADEGSEVEVEGGVALREEAVEMHTPDLHAVDLHRGEGGRVFCVGEAEEEVGDVGLQGIIAHEM</sequence>
<feature type="compositionally biased region" description="Polar residues" evidence="1">
    <location>
        <begin position="373"/>
        <end position="382"/>
    </location>
</feature>
<proteinExistence type="predicted"/>
<name>E4ZYR7_LEPMJ</name>
<dbReference type="STRING" id="985895.E4ZYR7"/>
<evidence type="ECO:0000313" key="2">
    <source>
        <dbReference type="EMBL" id="CBX96593.1"/>
    </source>
</evidence>
<organism evidence="3">
    <name type="scientific">Leptosphaeria maculans (strain JN3 / isolate v23.1.3 / race Av1-4-5-6-7-8)</name>
    <name type="common">Blackleg fungus</name>
    <name type="synonym">Phoma lingam</name>
    <dbReference type="NCBI Taxonomy" id="985895"/>
    <lineage>
        <taxon>Eukaryota</taxon>
        <taxon>Fungi</taxon>
        <taxon>Dikarya</taxon>
        <taxon>Ascomycota</taxon>
        <taxon>Pezizomycotina</taxon>
        <taxon>Dothideomycetes</taxon>
        <taxon>Pleosporomycetidae</taxon>
        <taxon>Pleosporales</taxon>
        <taxon>Pleosporineae</taxon>
        <taxon>Leptosphaeriaceae</taxon>
        <taxon>Plenodomus</taxon>
        <taxon>Plenodomus lingam/Leptosphaeria maculans species complex</taxon>
    </lineage>
</organism>
<evidence type="ECO:0000313" key="3">
    <source>
        <dbReference type="Proteomes" id="UP000002668"/>
    </source>
</evidence>
<feature type="region of interest" description="Disordered" evidence="1">
    <location>
        <begin position="46"/>
        <end position="66"/>
    </location>
</feature>
<dbReference type="eggNOG" id="ENOG502SY80">
    <property type="taxonomic scope" value="Eukaryota"/>
</dbReference>
<keyword evidence="3" id="KW-1185">Reference proteome</keyword>
<reference evidence="3" key="1">
    <citation type="journal article" date="2011" name="Nat. Commun.">
        <title>Effector diversification within compartments of the Leptosphaeria maculans genome affected by Repeat-Induced Point mutations.</title>
        <authorList>
            <person name="Rouxel T."/>
            <person name="Grandaubert J."/>
            <person name="Hane J.K."/>
            <person name="Hoede C."/>
            <person name="van de Wouw A.P."/>
            <person name="Couloux A."/>
            <person name="Dominguez V."/>
            <person name="Anthouard V."/>
            <person name="Bally P."/>
            <person name="Bourras S."/>
            <person name="Cozijnsen A.J."/>
            <person name="Ciuffetti L.M."/>
            <person name="Degrave A."/>
            <person name="Dilmaghani A."/>
            <person name="Duret L."/>
            <person name="Fudal I."/>
            <person name="Goodwin S.B."/>
            <person name="Gout L."/>
            <person name="Glaser N."/>
            <person name="Linglin J."/>
            <person name="Kema G.H.J."/>
            <person name="Lapalu N."/>
            <person name="Lawrence C.B."/>
            <person name="May K."/>
            <person name="Meyer M."/>
            <person name="Ollivier B."/>
            <person name="Poulain J."/>
            <person name="Schoch C.L."/>
            <person name="Simon A."/>
            <person name="Spatafora J.W."/>
            <person name="Stachowiak A."/>
            <person name="Turgeon B.G."/>
            <person name="Tyler B.M."/>
            <person name="Vincent D."/>
            <person name="Weissenbach J."/>
            <person name="Amselem J."/>
            <person name="Quesneville H."/>
            <person name="Oliver R.P."/>
            <person name="Wincker P."/>
            <person name="Balesdent M.-H."/>
            <person name="Howlett B.J."/>
        </authorList>
    </citation>
    <scope>NUCLEOTIDE SEQUENCE [LARGE SCALE GENOMIC DNA]</scope>
    <source>
        <strain evidence="3">JN3 / isolate v23.1.3 / race Av1-4-5-6-7-8</strain>
    </source>
</reference>
<gene>
    <name evidence="2" type="ORF">LEMA_P108580.1</name>
</gene>
<dbReference type="Proteomes" id="UP000002668">
    <property type="component" value="Genome"/>
</dbReference>
<dbReference type="AlphaFoldDB" id="E4ZYR7"/>
<dbReference type="EMBL" id="FP929129">
    <property type="protein sequence ID" value="CBX96593.1"/>
    <property type="molecule type" value="Genomic_DNA"/>
</dbReference>
<dbReference type="HOGENOM" id="CLU_590703_0_0_1"/>
<protein>
    <submittedName>
        <fullName evidence="2">Uncharacterized protein</fullName>
    </submittedName>
</protein>
<accession>E4ZYR7</accession>
<feature type="region of interest" description="Disordered" evidence="1">
    <location>
        <begin position="290"/>
        <end position="309"/>
    </location>
</feature>
<feature type="compositionally biased region" description="Polar residues" evidence="1">
    <location>
        <begin position="299"/>
        <end position="309"/>
    </location>
</feature>
<dbReference type="OrthoDB" id="4776522at2759"/>
<dbReference type="VEuPathDB" id="FungiDB:LEMA_P108580.1"/>
<feature type="region of interest" description="Disordered" evidence="1">
    <location>
        <begin position="369"/>
        <end position="396"/>
    </location>
</feature>